<keyword evidence="1 4" id="KW-0663">Pyridoxal phosphate</keyword>
<sequence length="364" mass="40133">MNEKIKLIKPYISFEEVSEEMKEIFDSGQLTKGPNVAKFVESLKKYTGAEYAVPMTSATTALTMCLKAIGIKAGDKVAVSDFSFPATANVVEDLDAVPVFVDVDRDTYNMSVSDLRAKMDDTIKAVIFVDALGNPSGLDSIKALCEEFGIPLIEDAACAIGSHINDRKVGNIADLTCFSFHPRKLLTTGEGGAIVTNNKDFAKWLAVKSNHGADGLRGKVFDFVDFGYNYRMSEIQALMGWKQIDKLDEITARRNAIAVEYANALEPVGIKRQSVTEGVYHNIQSLVFTVPEGTNRDELIDHLAAHNIESTLGTYCLSGTTFYKEKYNDVQANAQWLEDNTITLPCYDDLCVETVTTCIKDFFS</sequence>
<evidence type="ECO:0008006" key="8">
    <source>
        <dbReference type="Google" id="ProtNLM"/>
    </source>
</evidence>
<proteinExistence type="inferred from homology"/>
<dbReference type="PANTHER" id="PTHR30244:SF34">
    <property type="entry name" value="DTDP-4-AMINO-4,6-DIDEOXYGALACTOSE TRANSAMINASE"/>
    <property type="match status" value="1"/>
</dbReference>
<reference evidence="6 7" key="1">
    <citation type="submission" date="2013-07" db="EMBL/GenBank/DDBJ databases">
        <title>Comparative Genomic and Metabolomic Analysis of Twelve Strains of Pseudoalteromonas luteoviolacea.</title>
        <authorList>
            <person name="Vynne N.G."/>
            <person name="Mansson M."/>
            <person name="Gram L."/>
        </authorList>
    </citation>
    <scope>NUCLEOTIDE SEQUENCE [LARGE SCALE GENOMIC DNA]</scope>
    <source>
        <strain evidence="6 7">DSM 6061</strain>
    </source>
</reference>
<protein>
    <recommendedName>
        <fullName evidence="8">Spore coat protein</fullName>
    </recommendedName>
</protein>
<dbReference type="PANTHER" id="PTHR30244">
    <property type="entry name" value="TRANSAMINASE"/>
    <property type="match status" value="1"/>
</dbReference>
<feature type="modified residue" description="N6-(pyridoxal phosphate)lysine" evidence="4">
    <location>
        <position position="184"/>
    </location>
</feature>
<accession>A0A166XLC9</accession>
<evidence type="ECO:0000313" key="7">
    <source>
        <dbReference type="Proteomes" id="UP000076643"/>
    </source>
</evidence>
<keyword evidence="7" id="KW-1185">Reference proteome</keyword>
<name>A0A166XLC9_9GAMM</name>
<dbReference type="RefSeq" id="WP_196765572.1">
    <property type="nucleotide sequence ID" value="NZ_AQHB01000030.1"/>
</dbReference>
<dbReference type="InterPro" id="IPR015424">
    <property type="entry name" value="PyrdxlP-dep_Trfase"/>
</dbReference>
<evidence type="ECO:0000256" key="2">
    <source>
        <dbReference type="ARBA" id="ARBA00037999"/>
    </source>
</evidence>
<dbReference type="GeneID" id="57363580"/>
<evidence type="ECO:0000256" key="1">
    <source>
        <dbReference type="ARBA" id="ARBA00022898"/>
    </source>
</evidence>
<evidence type="ECO:0000313" key="6">
    <source>
        <dbReference type="EMBL" id="KZN40510.1"/>
    </source>
</evidence>
<evidence type="ECO:0000256" key="3">
    <source>
        <dbReference type="PIRSR" id="PIRSR000390-1"/>
    </source>
</evidence>
<dbReference type="PATRIC" id="fig|1365250.3.peg.1645"/>
<dbReference type="GO" id="GO:0000271">
    <property type="term" value="P:polysaccharide biosynthetic process"/>
    <property type="evidence" value="ECO:0007669"/>
    <property type="project" value="TreeGrafter"/>
</dbReference>
<dbReference type="SUPFAM" id="SSF53383">
    <property type="entry name" value="PLP-dependent transferases"/>
    <property type="match status" value="1"/>
</dbReference>
<dbReference type="InterPro" id="IPR015421">
    <property type="entry name" value="PyrdxlP-dep_Trfase_major"/>
</dbReference>
<feature type="active site" description="Proton acceptor" evidence="3">
    <location>
        <position position="184"/>
    </location>
</feature>
<dbReference type="Gene3D" id="3.90.1150.10">
    <property type="entry name" value="Aspartate Aminotransferase, domain 1"/>
    <property type="match status" value="1"/>
</dbReference>
<dbReference type="GO" id="GO:0008483">
    <property type="term" value="F:transaminase activity"/>
    <property type="evidence" value="ECO:0007669"/>
    <property type="project" value="TreeGrafter"/>
</dbReference>
<dbReference type="Gene3D" id="3.40.640.10">
    <property type="entry name" value="Type I PLP-dependent aspartate aminotransferase-like (Major domain)"/>
    <property type="match status" value="1"/>
</dbReference>
<gene>
    <name evidence="6" type="ORF">N475_12075</name>
</gene>
<dbReference type="Proteomes" id="UP000076643">
    <property type="component" value="Unassembled WGS sequence"/>
</dbReference>
<comment type="similarity">
    <text evidence="2 5">Belongs to the DegT/DnrJ/EryC1 family.</text>
</comment>
<dbReference type="Pfam" id="PF01041">
    <property type="entry name" value="DegT_DnrJ_EryC1"/>
    <property type="match status" value="1"/>
</dbReference>
<comment type="caution">
    <text evidence="6">The sequence shown here is derived from an EMBL/GenBank/DDBJ whole genome shotgun (WGS) entry which is preliminary data.</text>
</comment>
<evidence type="ECO:0000256" key="4">
    <source>
        <dbReference type="PIRSR" id="PIRSR000390-2"/>
    </source>
</evidence>
<dbReference type="AlphaFoldDB" id="A0A166XLC9"/>
<dbReference type="InterPro" id="IPR000653">
    <property type="entry name" value="DegT/StrS_aminotransferase"/>
</dbReference>
<dbReference type="CDD" id="cd00616">
    <property type="entry name" value="AHBA_syn"/>
    <property type="match status" value="1"/>
</dbReference>
<dbReference type="EMBL" id="AUYB01000095">
    <property type="protein sequence ID" value="KZN40510.1"/>
    <property type="molecule type" value="Genomic_DNA"/>
</dbReference>
<dbReference type="PIRSF" id="PIRSF000390">
    <property type="entry name" value="PLP_StrS"/>
    <property type="match status" value="1"/>
</dbReference>
<evidence type="ECO:0000256" key="5">
    <source>
        <dbReference type="RuleBase" id="RU004508"/>
    </source>
</evidence>
<dbReference type="InterPro" id="IPR015422">
    <property type="entry name" value="PyrdxlP-dep_Trfase_small"/>
</dbReference>
<dbReference type="GO" id="GO:0030170">
    <property type="term" value="F:pyridoxal phosphate binding"/>
    <property type="evidence" value="ECO:0007669"/>
    <property type="project" value="TreeGrafter"/>
</dbReference>
<organism evidence="6 7">
    <name type="scientific">Pseudoalteromonas luteoviolacea DSM 6061</name>
    <dbReference type="NCBI Taxonomy" id="1365250"/>
    <lineage>
        <taxon>Bacteria</taxon>
        <taxon>Pseudomonadati</taxon>
        <taxon>Pseudomonadota</taxon>
        <taxon>Gammaproteobacteria</taxon>
        <taxon>Alteromonadales</taxon>
        <taxon>Pseudoalteromonadaceae</taxon>
        <taxon>Pseudoalteromonas</taxon>
    </lineage>
</organism>